<feature type="region of interest" description="Disordered" evidence="1">
    <location>
        <begin position="436"/>
        <end position="465"/>
    </location>
</feature>
<dbReference type="Pfam" id="PF01302">
    <property type="entry name" value="CAP_GLY"/>
    <property type="match status" value="1"/>
</dbReference>
<feature type="region of interest" description="Disordered" evidence="1">
    <location>
        <begin position="1078"/>
        <end position="1115"/>
    </location>
</feature>
<name>A0A336KE45_CULSO</name>
<dbReference type="EMBL" id="UFQS01000196">
    <property type="protein sequence ID" value="SSX01153.1"/>
    <property type="molecule type" value="Genomic_DNA"/>
</dbReference>
<dbReference type="SUPFAM" id="SSF74924">
    <property type="entry name" value="Cap-Gly domain"/>
    <property type="match status" value="1"/>
</dbReference>
<feature type="compositionally biased region" description="Basic and acidic residues" evidence="1">
    <location>
        <begin position="325"/>
        <end position="338"/>
    </location>
</feature>
<sequence>MDEYYEWIKELLKEENIDLDLFKTTKNPAVLTGIHEAVRDLRDSLEIVRQDIGFVEKNIYSKAKVNKCAVHGDQLVISSSDSENFLINASNLGNSSTATSTQERPLKKLPKKIRERHISSKTKSLYLGLPYYFPDDESDSPDSSDIEALKNRCKRLKEQYTLLEKKKSDKKSHKKRIPSKVTSGSQTNSDALSSTLESRPEKSNVRYTDTDDYSSGIRVKKNSRIPPKPTKYVTPELVAIDYTKPDSEGIPTVSEPESVIFLGDKKSADNKKTRKHSKTDKSEKSDKKRSKKDRKKKEKPPKTETAIQTSPDKDQQRYARSRLLQSDRPKSARPERRLIRTQKYMCFLPEQPQNIEKPEDETLKVTTTISENLDETSNKLVKQQSFEFEQFPSEQQSDLISNKTEKSRSKSCTREITDSSLEAELRLEEERSKLKKKSKKLGKDFSSQTDLSESKVSHTKENTNSKGVQFSYEDLVNLNDIDRTPIRKKTSGSQTDLCGDEKPIIILKRTLTEPTITLKNKGQKPKFVSIVDSGNQTSFDRSDQTQAKNNQKELIQISKTTTESQTGDSLISKIDGDCQTSIDYQRPTFKFETYKSADEMQQVNAKSGNMATQINLHIKVSSNVQMDGNGSEQETDTTKDEKSNKSEDKSPNLVQEETLTVDNQKLTIRVISEENLCVSQSNDGEIDVKRNSTENLDITQPSRYRSDMAEDSQHLDIDDISVHSMSEGDNSVFTDGHVTPTEPCDVGAVGGLRNTRKSHTDQSQQEEVDDIELIFSSEDKDFAQEDLVSLTEYEPWQEAGGSGTPILVKMDNNKKQASVERDVDHVKMRRFKLNKQDSGAQTDAEPKFQSIESNETYGSYGSKNLSGDFSSKTHSMDKESSFEQETISREESFDTFEQAVGSTIQRRWTKASILVETDISKCGITEEIKEEMLMGFPRRNTCPNPAPYRPILHSNPRQKQAVKFVRSPRTYASHFQAPKTCLRTKISETETDEYQRCSSAVQTDISALPPQWRSESHLTTNEYGIGLYTLPSKFETPVKSLAGFKCPLRLSEKTQENRRVLLSDINFTSMVPELSRSADHICPDGEMNESDEDRKSNDYYKGHHLQTPDYTSKGLTPSYSLTSPGMSNWTVNEGSQTTQTGGYWDRGDSFDSSKSFSMQSANLEKHHRSRSVPSIRCIVCRQTQSMHTSGMRISESMNYGSRGVHHETPQKCRGSLPDLRHHCACRRYDGPSLHQIHAESEESTESLIEEPEEYLRVSSNSIANTLTLDDHLQSCGNRRRSENDIGQLFTPPACQVPFLPRTPETLKVGNLAKVILKSGRIAVGRIRFVGSLNEESTHCNKEDDTFVGIHLPSDWGDTDGTYDGKKFFDCPPLHGVFVPFNKIVMAWNVCKKMSNPLMSYHCYKCQKSEENIEINDKITKKK</sequence>
<reference evidence="3" key="1">
    <citation type="submission" date="2018-04" db="EMBL/GenBank/DDBJ databases">
        <authorList>
            <person name="Go L.Y."/>
            <person name="Mitchell J.A."/>
        </authorList>
    </citation>
    <scope>NUCLEOTIDE SEQUENCE</scope>
    <source>
        <tissue evidence="3">Whole organism</tissue>
    </source>
</reference>
<dbReference type="VEuPathDB" id="VectorBase:CSON004734"/>
<feature type="domain" description="CAP-Gly" evidence="2">
    <location>
        <begin position="1346"/>
        <end position="1379"/>
    </location>
</feature>
<evidence type="ECO:0000313" key="4">
    <source>
        <dbReference type="EMBL" id="SSX21533.1"/>
    </source>
</evidence>
<feature type="compositionally biased region" description="Basic residues" evidence="1">
    <location>
        <begin position="168"/>
        <end position="178"/>
    </location>
</feature>
<dbReference type="SMART" id="SM01052">
    <property type="entry name" value="CAP_GLY"/>
    <property type="match status" value="1"/>
</dbReference>
<feature type="compositionally biased region" description="Polar residues" evidence="1">
    <location>
        <begin position="180"/>
        <end position="197"/>
    </location>
</feature>
<feature type="compositionally biased region" description="Basic and acidic residues" evidence="1">
    <location>
        <begin position="452"/>
        <end position="463"/>
    </location>
</feature>
<organism evidence="3">
    <name type="scientific">Culicoides sonorensis</name>
    <name type="common">Biting midge</name>
    <dbReference type="NCBI Taxonomy" id="179676"/>
    <lineage>
        <taxon>Eukaryota</taxon>
        <taxon>Metazoa</taxon>
        <taxon>Ecdysozoa</taxon>
        <taxon>Arthropoda</taxon>
        <taxon>Hexapoda</taxon>
        <taxon>Insecta</taxon>
        <taxon>Pterygota</taxon>
        <taxon>Neoptera</taxon>
        <taxon>Endopterygota</taxon>
        <taxon>Diptera</taxon>
        <taxon>Nematocera</taxon>
        <taxon>Chironomoidea</taxon>
        <taxon>Ceratopogonidae</taxon>
        <taxon>Ceratopogoninae</taxon>
        <taxon>Culicoides</taxon>
        <taxon>Monoculicoides</taxon>
    </lineage>
</organism>
<dbReference type="EMBL" id="UFQT01000196">
    <property type="protein sequence ID" value="SSX21533.1"/>
    <property type="molecule type" value="Genomic_DNA"/>
</dbReference>
<feature type="compositionally biased region" description="Polar residues" evidence="1">
    <location>
        <begin position="391"/>
        <end position="402"/>
    </location>
</feature>
<feature type="compositionally biased region" description="Basic residues" evidence="1">
    <location>
        <begin position="287"/>
        <end position="299"/>
    </location>
</feature>
<feature type="compositionally biased region" description="Basic and acidic residues" evidence="1">
    <location>
        <begin position="636"/>
        <end position="650"/>
    </location>
</feature>
<feature type="region of interest" description="Disordered" evidence="1">
    <location>
        <begin position="91"/>
        <end position="114"/>
    </location>
</feature>
<accession>A0A336KE45</accession>
<dbReference type="PROSITE" id="PS50245">
    <property type="entry name" value="CAP_GLY_2"/>
    <property type="match status" value="1"/>
</dbReference>
<dbReference type="Gene3D" id="2.30.30.190">
    <property type="entry name" value="CAP Gly-rich-like domain"/>
    <property type="match status" value="1"/>
</dbReference>
<feature type="region of interest" description="Disordered" evidence="1">
    <location>
        <begin position="622"/>
        <end position="658"/>
    </location>
</feature>
<feature type="compositionally biased region" description="Polar residues" evidence="1">
    <location>
        <begin position="622"/>
        <end position="632"/>
    </location>
</feature>
<feature type="region of interest" description="Disordered" evidence="1">
    <location>
        <begin position="164"/>
        <end position="230"/>
    </location>
</feature>
<proteinExistence type="predicted"/>
<reference evidence="4" key="2">
    <citation type="submission" date="2018-07" db="EMBL/GenBank/DDBJ databases">
        <authorList>
            <person name="Quirk P.G."/>
            <person name="Krulwich T.A."/>
        </authorList>
    </citation>
    <scope>NUCLEOTIDE SEQUENCE</scope>
</reference>
<feature type="compositionally biased region" description="Basic and acidic residues" evidence="1">
    <location>
        <begin position="1092"/>
        <end position="1101"/>
    </location>
</feature>
<evidence type="ECO:0000259" key="2">
    <source>
        <dbReference type="PROSITE" id="PS50245"/>
    </source>
</evidence>
<feature type="region of interest" description="Disordered" evidence="1">
    <location>
        <begin position="391"/>
        <end position="415"/>
    </location>
</feature>
<feature type="compositionally biased region" description="Polar residues" evidence="1">
    <location>
        <begin position="91"/>
        <end position="103"/>
    </location>
</feature>
<protein>
    <submittedName>
        <fullName evidence="3">CSON004734 protein</fullName>
    </submittedName>
</protein>
<dbReference type="InterPro" id="IPR036859">
    <property type="entry name" value="CAP-Gly_dom_sf"/>
</dbReference>
<feature type="region of interest" description="Disordered" evidence="1">
    <location>
        <begin position="737"/>
        <end position="767"/>
    </location>
</feature>
<feature type="region of interest" description="Disordered" evidence="1">
    <location>
        <begin position="261"/>
        <end position="340"/>
    </location>
</feature>
<evidence type="ECO:0000256" key="1">
    <source>
        <dbReference type="SAM" id="MobiDB-lite"/>
    </source>
</evidence>
<feature type="compositionally biased region" description="Basic and acidic residues" evidence="1">
    <location>
        <begin position="403"/>
        <end position="415"/>
    </location>
</feature>
<gene>
    <name evidence="3" type="primary">CSON004734</name>
</gene>
<evidence type="ECO:0000313" key="3">
    <source>
        <dbReference type="EMBL" id="SSX01153.1"/>
    </source>
</evidence>
<dbReference type="InterPro" id="IPR000938">
    <property type="entry name" value="CAP-Gly_domain"/>
</dbReference>